<sequence length="499" mass="57325">MADFHTSSSSSSSSSALSALSNSSINSDTQRKDRENIRRNVYFYTSCNDNTIKNETRDKTINCAIFELKDLEETISRYNLTEEFSNIKIRKPIGSGKYNSVFALNININGDNREDLPFVLRFTKPTYQEDERILKNELIGLRYQALFSKSTDDMGYGCPHIAKVYDFGIYSIEYNTFKGEPFVINNLPHSVIQYYEDGKSKSKNIIGNDGAYGIVERIDGGNLHDRIIKDKHDYTIREIKTIMTNILEGVHCLHTNGVVHLDLKPENICLVHSNDLDKDTKDTDIKIIDFGFCKNIGSELGEVGKRRMKGTMQYLSRYYYYDIIDKENDPVYDYYYDIGSLGVVLLDLLFGLLEISITMPRYEQHKHFFDMLFFHLKNKTVMKVGMLPSKRLLASLDEISPLLSDFLKCMFQPGNFESGPGSFKPVYTAKQLLEHDWLKLDKRGSGFDYDNSIRSSELVDALINEIDKKEDSKKEGGGKTKRNKYVNKNKSKHKRNKAN</sequence>
<feature type="compositionally biased region" description="Basic and acidic residues" evidence="1">
    <location>
        <begin position="469"/>
        <end position="478"/>
    </location>
</feature>
<dbReference type="PANTHER" id="PTHR44167">
    <property type="entry name" value="OVARIAN-SPECIFIC SERINE/THREONINE-PROTEIN KINASE LOK-RELATED"/>
    <property type="match status" value="1"/>
</dbReference>
<dbReference type="SUPFAM" id="SSF56112">
    <property type="entry name" value="Protein kinase-like (PK-like)"/>
    <property type="match status" value="1"/>
</dbReference>
<evidence type="ECO:0000313" key="3">
    <source>
        <dbReference type="EMBL" id="QHS83450.1"/>
    </source>
</evidence>
<feature type="region of interest" description="Disordered" evidence="1">
    <location>
        <begin position="1"/>
        <end position="32"/>
    </location>
</feature>
<reference evidence="3" key="1">
    <citation type="journal article" date="2020" name="Nature">
        <title>Giant virus diversity and host interactions through global metagenomics.</title>
        <authorList>
            <person name="Schulz F."/>
            <person name="Roux S."/>
            <person name="Paez-Espino D."/>
            <person name="Jungbluth S."/>
            <person name="Walsh D.A."/>
            <person name="Denef V.J."/>
            <person name="McMahon K.D."/>
            <person name="Konstantinidis K.T."/>
            <person name="Eloe-Fadrosh E.A."/>
            <person name="Kyrpides N.C."/>
            <person name="Woyke T."/>
        </authorList>
    </citation>
    <scope>NUCLEOTIDE SEQUENCE</scope>
    <source>
        <strain evidence="3">GVMAG-S-ERX555943-30</strain>
    </source>
</reference>
<dbReference type="InterPro" id="IPR011009">
    <property type="entry name" value="Kinase-like_dom_sf"/>
</dbReference>
<evidence type="ECO:0000256" key="1">
    <source>
        <dbReference type="SAM" id="MobiDB-lite"/>
    </source>
</evidence>
<feature type="domain" description="Protein kinase" evidence="2">
    <location>
        <begin position="87"/>
        <end position="438"/>
    </location>
</feature>
<protein>
    <recommendedName>
        <fullName evidence="2">Protein kinase domain-containing protein</fullName>
    </recommendedName>
</protein>
<dbReference type="Gene3D" id="1.10.510.10">
    <property type="entry name" value="Transferase(Phosphotransferase) domain 1"/>
    <property type="match status" value="1"/>
</dbReference>
<dbReference type="SMART" id="SM00220">
    <property type="entry name" value="S_TKc"/>
    <property type="match status" value="1"/>
</dbReference>
<evidence type="ECO:0000259" key="2">
    <source>
        <dbReference type="PROSITE" id="PS50011"/>
    </source>
</evidence>
<dbReference type="GO" id="GO:0005524">
    <property type="term" value="F:ATP binding"/>
    <property type="evidence" value="ECO:0007669"/>
    <property type="project" value="InterPro"/>
</dbReference>
<dbReference type="PANTHER" id="PTHR44167:SF30">
    <property type="entry name" value="PHOSPHORYLASE KINASE"/>
    <property type="match status" value="1"/>
</dbReference>
<organism evidence="3">
    <name type="scientific">viral metagenome</name>
    <dbReference type="NCBI Taxonomy" id="1070528"/>
    <lineage>
        <taxon>unclassified sequences</taxon>
        <taxon>metagenomes</taxon>
        <taxon>organismal metagenomes</taxon>
    </lineage>
</organism>
<dbReference type="GO" id="GO:0004674">
    <property type="term" value="F:protein serine/threonine kinase activity"/>
    <property type="evidence" value="ECO:0007669"/>
    <property type="project" value="TreeGrafter"/>
</dbReference>
<dbReference type="InterPro" id="IPR008271">
    <property type="entry name" value="Ser/Thr_kinase_AS"/>
</dbReference>
<dbReference type="AlphaFoldDB" id="A0A6C0AVR0"/>
<dbReference type="GO" id="GO:0005634">
    <property type="term" value="C:nucleus"/>
    <property type="evidence" value="ECO:0007669"/>
    <property type="project" value="TreeGrafter"/>
</dbReference>
<feature type="region of interest" description="Disordered" evidence="1">
    <location>
        <begin position="469"/>
        <end position="499"/>
    </location>
</feature>
<dbReference type="PROSITE" id="PS00108">
    <property type="entry name" value="PROTEIN_KINASE_ST"/>
    <property type="match status" value="1"/>
</dbReference>
<feature type="compositionally biased region" description="Low complexity" evidence="1">
    <location>
        <begin position="7"/>
        <end position="27"/>
    </location>
</feature>
<dbReference type="EMBL" id="MN738756">
    <property type="protein sequence ID" value="QHS83450.1"/>
    <property type="molecule type" value="Genomic_DNA"/>
</dbReference>
<dbReference type="PROSITE" id="PS50011">
    <property type="entry name" value="PROTEIN_KINASE_DOM"/>
    <property type="match status" value="1"/>
</dbReference>
<name>A0A6C0AVR0_9ZZZZ</name>
<dbReference type="GO" id="GO:0044773">
    <property type="term" value="P:mitotic DNA damage checkpoint signaling"/>
    <property type="evidence" value="ECO:0007669"/>
    <property type="project" value="TreeGrafter"/>
</dbReference>
<dbReference type="InterPro" id="IPR000719">
    <property type="entry name" value="Prot_kinase_dom"/>
</dbReference>
<proteinExistence type="predicted"/>
<accession>A0A6C0AVR0</accession>
<feature type="compositionally biased region" description="Basic residues" evidence="1">
    <location>
        <begin position="479"/>
        <end position="499"/>
    </location>
</feature>
<dbReference type="Pfam" id="PF00069">
    <property type="entry name" value="Pkinase"/>
    <property type="match status" value="1"/>
</dbReference>